<dbReference type="GO" id="GO:0016020">
    <property type="term" value="C:membrane"/>
    <property type="evidence" value="ECO:0007669"/>
    <property type="project" value="InterPro"/>
</dbReference>
<dbReference type="NCBIfam" id="TIGR01730">
    <property type="entry name" value="RND_mfp"/>
    <property type="match status" value="1"/>
</dbReference>
<dbReference type="Gene3D" id="2.40.50.100">
    <property type="match status" value="1"/>
</dbReference>
<comment type="caution">
    <text evidence="6">The sequence shown here is derived from an EMBL/GenBank/DDBJ whole genome shotgun (WGS) entry which is preliminary data.</text>
</comment>
<evidence type="ECO:0000256" key="2">
    <source>
        <dbReference type="ARBA" id="ARBA00022448"/>
    </source>
</evidence>
<dbReference type="Gene3D" id="2.40.30.170">
    <property type="match status" value="1"/>
</dbReference>
<dbReference type="Pfam" id="PF25919">
    <property type="entry name" value="BSH_CusB"/>
    <property type="match status" value="1"/>
</dbReference>
<dbReference type="Gene3D" id="2.40.420.20">
    <property type="match status" value="1"/>
</dbReference>
<evidence type="ECO:0000259" key="4">
    <source>
        <dbReference type="Pfam" id="PF25919"/>
    </source>
</evidence>
<feature type="compositionally biased region" description="Basic and acidic residues" evidence="3">
    <location>
        <begin position="44"/>
        <end position="57"/>
    </location>
</feature>
<name>A0A7W9F8Q2_9CAUL</name>
<feature type="region of interest" description="Disordered" evidence="3">
    <location>
        <begin position="33"/>
        <end position="65"/>
    </location>
</feature>
<gene>
    <name evidence="6" type="ORF">GGQ93_000259</name>
</gene>
<dbReference type="RefSeq" id="WP_054764210.1">
    <property type="nucleotide sequence ID" value="NZ_CAJFZW010000014.1"/>
</dbReference>
<dbReference type="PANTHER" id="PTHR30097:SF4">
    <property type="entry name" value="SLR6042 PROTEIN"/>
    <property type="match status" value="1"/>
</dbReference>
<dbReference type="InterPro" id="IPR051909">
    <property type="entry name" value="MFP_Cation_Efflux"/>
</dbReference>
<evidence type="ECO:0000256" key="1">
    <source>
        <dbReference type="ARBA" id="ARBA00009477"/>
    </source>
</evidence>
<dbReference type="Gene3D" id="1.10.287.470">
    <property type="entry name" value="Helix hairpin bin"/>
    <property type="match status" value="1"/>
</dbReference>
<evidence type="ECO:0000313" key="7">
    <source>
        <dbReference type="Proteomes" id="UP000527324"/>
    </source>
</evidence>
<evidence type="ECO:0000256" key="3">
    <source>
        <dbReference type="SAM" id="MobiDB-lite"/>
    </source>
</evidence>
<keyword evidence="7" id="KW-1185">Reference proteome</keyword>
<dbReference type="GO" id="GO:0022857">
    <property type="term" value="F:transmembrane transporter activity"/>
    <property type="evidence" value="ECO:0007669"/>
    <property type="project" value="InterPro"/>
</dbReference>
<dbReference type="GO" id="GO:0060003">
    <property type="term" value="P:copper ion export"/>
    <property type="evidence" value="ECO:0007669"/>
    <property type="project" value="TreeGrafter"/>
</dbReference>
<dbReference type="Proteomes" id="UP000527324">
    <property type="component" value="Unassembled WGS sequence"/>
</dbReference>
<dbReference type="InterPro" id="IPR006143">
    <property type="entry name" value="RND_pump_MFP"/>
</dbReference>
<protein>
    <submittedName>
        <fullName evidence="6">Cobalt-zinc-cadmium efflux system membrane fusion protein</fullName>
    </submittedName>
</protein>
<dbReference type="GO" id="GO:0030313">
    <property type="term" value="C:cell envelope"/>
    <property type="evidence" value="ECO:0007669"/>
    <property type="project" value="TreeGrafter"/>
</dbReference>
<keyword evidence="2" id="KW-0813">Transport</keyword>
<evidence type="ECO:0000313" key="6">
    <source>
        <dbReference type="EMBL" id="MBB5738568.1"/>
    </source>
</evidence>
<dbReference type="AlphaFoldDB" id="A0A7W9F8Q2"/>
<accession>A0A7W9F8Q2</accession>
<comment type="similarity">
    <text evidence="1">Belongs to the membrane fusion protein (MFP) (TC 8.A.1) family.</text>
</comment>
<dbReference type="SUPFAM" id="SSF111369">
    <property type="entry name" value="HlyD-like secretion proteins"/>
    <property type="match status" value="1"/>
</dbReference>
<feature type="domain" description="CzcB-like C-terminal circularly permuted SH3-like" evidence="5">
    <location>
        <begin position="329"/>
        <end position="388"/>
    </location>
</feature>
<dbReference type="InterPro" id="IPR058790">
    <property type="entry name" value="BSH_CusB"/>
</dbReference>
<evidence type="ECO:0000259" key="5">
    <source>
        <dbReference type="Pfam" id="PF25975"/>
    </source>
</evidence>
<feature type="domain" description="CusB-like barrel-sandwich hybrid" evidence="4">
    <location>
        <begin position="107"/>
        <end position="243"/>
    </location>
</feature>
<feature type="compositionally biased region" description="Low complexity" evidence="3">
    <location>
        <begin position="33"/>
        <end position="43"/>
    </location>
</feature>
<dbReference type="InterPro" id="IPR058649">
    <property type="entry name" value="CzcB_C"/>
</dbReference>
<dbReference type="Pfam" id="PF25975">
    <property type="entry name" value="CzcB_C"/>
    <property type="match status" value="1"/>
</dbReference>
<proteinExistence type="inferred from homology"/>
<sequence>MRKGTSNKTLLIGGVAALVVLGGGGLWFATRSAEPAAPPAAEGEAGHAEEEGGHTEGEAAETETEGRVELTAAEIQAAGITIVGVGGGGGGETRLAGRVEPMVDSRAAVAAAVGGRVERVLVAPGQSVRAGQPLVSLVSGEAATFRAEADAAGASAEAARQAYERNRSLSDQGIVARQEVEASRAQFLSAEAQTRAARARSAAAGSPNASGRLSVTSPISGVVSSVQVGPGGFVAQGGVVAEVSNPARVEMVFNAPPALAANVRAGSPMRVTGPNGEFDAVVTGVAADAGLSESGATVIRARPSGATLPPAGSAVTGAVVTGQAAGGMTVPTEAVQTVDGNTVVFVQVEGGFQAVQVLAGRQAAGRTEILRGLTGSERVASANAFLLKAEMAKGEAEHGH</sequence>
<dbReference type="EMBL" id="JACHOQ010000001">
    <property type="protein sequence ID" value="MBB5738568.1"/>
    <property type="molecule type" value="Genomic_DNA"/>
</dbReference>
<dbReference type="PANTHER" id="PTHR30097">
    <property type="entry name" value="CATION EFFLUX SYSTEM PROTEIN CUSB"/>
    <property type="match status" value="1"/>
</dbReference>
<dbReference type="GO" id="GO:0015679">
    <property type="term" value="P:plasma membrane copper ion transport"/>
    <property type="evidence" value="ECO:0007669"/>
    <property type="project" value="TreeGrafter"/>
</dbReference>
<organism evidence="6 7">
    <name type="scientific">Brevundimonas aurantiaca</name>
    <dbReference type="NCBI Taxonomy" id="74316"/>
    <lineage>
        <taxon>Bacteria</taxon>
        <taxon>Pseudomonadati</taxon>
        <taxon>Pseudomonadota</taxon>
        <taxon>Alphaproteobacteria</taxon>
        <taxon>Caulobacterales</taxon>
        <taxon>Caulobacteraceae</taxon>
        <taxon>Brevundimonas</taxon>
    </lineage>
</organism>
<reference evidence="6 7" key="1">
    <citation type="submission" date="2020-08" db="EMBL/GenBank/DDBJ databases">
        <title>Genomic Encyclopedia of Type Strains, Phase IV (KMG-IV): sequencing the most valuable type-strain genomes for metagenomic binning, comparative biology and taxonomic classification.</title>
        <authorList>
            <person name="Goeker M."/>
        </authorList>
    </citation>
    <scope>NUCLEOTIDE SEQUENCE [LARGE SCALE GENOMIC DNA]</scope>
    <source>
        <strain evidence="6 7">DSM 4731</strain>
    </source>
</reference>